<dbReference type="Proteomes" id="UP000046373">
    <property type="component" value="Unassembled WGS sequence"/>
</dbReference>
<gene>
    <name evidence="1" type="ORF">MPLDJ20_70167</name>
</gene>
<reference evidence="1 2" key="1">
    <citation type="submission" date="2014-08" db="EMBL/GenBank/DDBJ databases">
        <authorList>
            <person name="Moulin Lionel"/>
        </authorList>
    </citation>
    <scope>NUCLEOTIDE SEQUENCE [LARGE SCALE GENOMIC DNA]</scope>
</reference>
<organism evidence="1 2">
    <name type="scientific">Mesorhizobium plurifarium</name>
    <dbReference type="NCBI Taxonomy" id="69974"/>
    <lineage>
        <taxon>Bacteria</taxon>
        <taxon>Pseudomonadati</taxon>
        <taxon>Pseudomonadota</taxon>
        <taxon>Alphaproteobacteria</taxon>
        <taxon>Hyphomicrobiales</taxon>
        <taxon>Phyllobacteriaceae</taxon>
        <taxon>Mesorhizobium</taxon>
    </lineage>
</organism>
<evidence type="ECO:0000313" key="2">
    <source>
        <dbReference type="Proteomes" id="UP000046373"/>
    </source>
</evidence>
<protein>
    <submittedName>
        <fullName evidence="1">Uncharacterized protein</fullName>
    </submittedName>
</protein>
<proteinExistence type="predicted"/>
<dbReference type="EMBL" id="CCNB01000044">
    <property type="protein sequence ID" value="CDX45420.1"/>
    <property type="molecule type" value="Genomic_DNA"/>
</dbReference>
<dbReference type="AlphaFoldDB" id="A0A090FNI5"/>
<name>A0A090FNI5_MESPL</name>
<accession>A0A090FNI5</accession>
<evidence type="ECO:0000313" key="1">
    <source>
        <dbReference type="EMBL" id="CDX45420.1"/>
    </source>
</evidence>
<sequence>MVAPLLPADRTEIALGKSGFSFDQPCHWHLLICSALQAGLREPGRLTHSAFDICS</sequence>